<dbReference type="Gene3D" id="1.10.20.60">
    <property type="entry name" value="Glu-tRNAGln amidotransferase C subunit, N-terminal domain"/>
    <property type="match status" value="1"/>
</dbReference>
<comment type="similarity">
    <text evidence="1">Belongs to the GatC family.</text>
</comment>
<dbReference type="GO" id="GO:0005524">
    <property type="term" value="F:ATP binding"/>
    <property type="evidence" value="ECO:0007669"/>
    <property type="project" value="UniProtKB-KW"/>
</dbReference>
<name>A0A1G2F810_9BACT</name>
<comment type="function">
    <text evidence="1">Allows the formation of correctly charged Asn-tRNA(Asn) or Gln-tRNA(Gln) through the transamidation of misacylated Asp-tRNA(Asn) or Glu-tRNA(Gln) in organisms which lack either or both of asparaginyl-tRNA or glutaminyl-tRNA synthetases. The reaction takes place in the presence of glutamine and ATP through an activated phospho-Asp-tRNA(Asn) or phospho-Glu-tRNA(Gln).</text>
</comment>
<dbReference type="Proteomes" id="UP000179099">
    <property type="component" value="Unassembled WGS sequence"/>
</dbReference>
<dbReference type="HAMAP" id="MF_00122">
    <property type="entry name" value="GatC"/>
    <property type="match status" value="1"/>
</dbReference>
<dbReference type="GO" id="GO:0006450">
    <property type="term" value="P:regulation of translational fidelity"/>
    <property type="evidence" value="ECO:0007669"/>
    <property type="project" value="InterPro"/>
</dbReference>
<dbReference type="NCBIfam" id="TIGR00135">
    <property type="entry name" value="gatC"/>
    <property type="match status" value="1"/>
</dbReference>
<comment type="catalytic activity">
    <reaction evidence="1">
        <text>L-aspartyl-tRNA(Asn) + L-glutamine + ATP + H2O = L-asparaginyl-tRNA(Asn) + L-glutamate + ADP + phosphate + 2 H(+)</text>
        <dbReference type="Rhea" id="RHEA:14513"/>
        <dbReference type="Rhea" id="RHEA-COMP:9674"/>
        <dbReference type="Rhea" id="RHEA-COMP:9677"/>
        <dbReference type="ChEBI" id="CHEBI:15377"/>
        <dbReference type="ChEBI" id="CHEBI:15378"/>
        <dbReference type="ChEBI" id="CHEBI:29985"/>
        <dbReference type="ChEBI" id="CHEBI:30616"/>
        <dbReference type="ChEBI" id="CHEBI:43474"/>
        <dbReference type="ChEBI" id="CHEBI:58359"/>
        <dbReference type="ChEBI" id="CHEBI:78515"/>
        <dbReference type="ChEBI" id="CHEBI:78516"/>
        <dbReference type="ChEBI" id="CHEBI:456216"/>
    </reaction>
</comment>
<accession>A0A1G2F810</accession>
<keyword evidence="1" id="KW-0436">Ligase</keyword>
<dbReference type="GO" id="GO:0006412">
    <property type="term" value="P:translation"/>
    <property type="evidence" value="ECO:0007669"/>
    <property type="project" value="UniProtKB-UniRule"/>
</dbReference>
<dbReference type="PANTHER" id="PTHR15004:SF0">
    <property type="entry name" value="GLUTAMYL-TRNA(GLN) AMIDOTRANSFERASE SUBUNIT C, MITOCHONDRIAL"/>
    <property type="match status" value="1"/>
</dbReference>
<keyword evidence="1" id="KW-0547">Nucleotide-binding</keyword>
<dbReference type="EC" id="6.3.5.-" evidence="1"/>
<protein>
    <recommendedName>
        <fullName evidence="1">Aspartyl/glutamyl-tRNA(Asn/Gln) amidotransferase subunit C</fullName>
        <shortName evidence="1">Asp/Glu-ADT subunit C</shortName>
        <ecNumber evidence="1">6.3.5.-</ecNumber>
    </recommendedName>
</protein>
<dbReference type="Pfam" id="PF02686">
    <property type="entry name" value="GatC"/>
    <property type="match status" value="1"/>
</dbReference>
<dbReference type="STRING" id="1801992.A2Y98_03245"/>
<sequence>MIDVKHIAKLARLGLGKDEEKKFEKELEAILDFVEKLNEAKTEGAEPTAQITGAINVSREDKTEPLWENPEIKKDILANAPAKEGKFFRVKRVLE</sequence>
<dbReference type="InterPro" id="IPR003837">
    <property type="entry name" value="GatC"/>
</dbReference>
<dbReference type="GO" id="GO:0050567">
    <property type="term" value="F:glutaminyl-tRNA synthase (glutamine-hydrolyzing) activity"/>
    <property type="evidence" value="ECO:0007669"/>
    <property type="project" value="UniProtKB-UniRule"/>
</dbReference>
<dbReference type="GO" id="GO:0050566">
    <property type="term" value="F:asparaginyl-tRNA synthase (glutamine-hydrolyzing) activity"/>
    <property type="evidence" value="ECO:0007669"/>
    <property type="project" value="RHEA"/>
</dbReference>
<keyword evidence="1" id="KW-0067">ATP-binding</keyword>
<organism evidence="2 3">
    <name type="scientific">Candidatus Portnoybacteria bacterium RBG_19FT_COMBO_36_7</name>
    <dbReference type="NCBI Taxonomy" id="1801992"/>
    <lineage>
        <taxon>Bacteria</taxon>
        <taxon>Candidatus Portnoyibacteriota</taxon>
    </lineage>
</organism>
<comment type="catalytic activity">
    <reaction evidence="1">
        <text>L-glutamyl-tRNA(Gln) + L-glutamine + ATP + H2O = L-glutaminyl-tRNA(Gln) + L-glutamate + ADP + phosphate + H(+)</text>
        <dbReference type="Rhea" id="RHEA:17521"/>
        <dbReference type="Rhea" id="RHEA-COMP:9681"/>
        <dbReference type="Rhea" id="RHEA-COMP:9684"/>
        <dbReference type="ChEBI" id="CHEBI:15377"/>
        <dbReference type="ChEBI" id="CHEBI:15378"/>
        <dbReference type="ChEBI" id="CHEBI:29985"/>
        <dbReference type="ChEBI" id="CHEBI:30616"/>
        <dbReference type="ChEBI" id="CHEBI:43474"/>
        <dbReference type="ChEBI" id="CHEBI:58359"/>
        <dbReference type="ChEBI" id="CHEBI:78520"/>
        <dbReference type="ChEBI" id="CHEBI:78521"/>
        <dbReference type="ChEBI" id="CHEBI:456216"/>
    </reaction>
</comment>
<gene>
    <name evidence="1" type="primary">gatC</name>
    <name evidence="2" type="ORF">A2Y98_03245</name>
</gene>
<keyword evidence="1" id="KW-0648">Protein biosynthesis</keyword>
<dbReference type="GO" id="GO:0070681">
    <property type="term" value="P:glutaminyl-tRNAGln biosynthesis via transamidation"/>
    <property type="evidence" value="ECO:0007669"/>
    <property type="project" value="TreeGrafter"/>
</dbReference>
<dbReference type="SUPFAM" id="SSF141000">
    <property type="entry name" value="Glu-tRNAGln amidotransferase C subunit"/>
    <property type="match status" value="1"/>
</dbReference>
<dbReference type="EMBL" id="MHMW01000026">
    <property type="protein sequence ID" value="OGZ33758.1"/>
    <property type="molecule type" value="Genomic_DNA"/>
</dbReference>
<evidence type="ECO:0000313" key="2">
    <source>
        <dbReference type="EMBL" id="OGZ33758.1"/>
    </source>
</evidence>
<comment type="caution">
    <text evidence="2">The sequence shown here is derived from an EMBL/GenBank/DDBJ whole genome shotgun (WGS) entry which is preliminary data.</text>
</comment>
<dbReference type="AlphaFoldDB" id="A0A1G2F810"/>
<reference evidence="2 3" key="1">
    <citation type="journal article" date="2016" name="Nat. Commun.">
        <title>Thousands of microbial genomes shed light on interconnected biogeochemical processes in an aquifer system.</title>
        <authorList>
            <person name="Anantharaman K."/>
            <person name="Brown C.T."/>
            <person name="Hug L.A."/>
            <person name="Sharon I."/>
            <person name="Castelle C.J."/>
            <person name="Probst A.J."/>
            <person name="Thomas B.C."/>
            <person name="Singh A."/>
            <person name="Wilkins M.J."/>
            <person name="Karaoz U."/>
            <person name="Brodie E.L."/>
            <person name="Williams K.H."/>
            <person name="Hubbard S.S."/>
            <person name="Banfield J.F."/>
        </authorList>
    </citation>
    <scope>NUCLEOTIDE SEQUENCE [LARGE SCALE GENOMIC DNA]</scope>
</reference>
<dbReference type="PANTHER" id="PTHR15004">
    <property type="entry name" value="GLUTAMYL-TRNA(GLN) AMIDOTRANSFERASE SUBUNIT C, MITOCHONDRIAL"/>
    <property type="match status" value="1"/>
</dbReference>
<dbReference type="InterPro" id="IPR036113">
    <property type="entry name" value="Asp/Glu-ADT_sf_sub_c"/>
</dbReference>
<comment type="subunit">
    <text evidence="1">Heterotrimer of A, B and C subunits.</text>
</comment>
<proteinExistence type="inferred from homology"/>
<evidence type="ECO:0000256" key="1">
    <source>
        <dbReference type="HAMAP-Rule" id="MF_00122"/>
    </source>
</evidence>
<evidence type="ECO:0000313" key="3">
    <source>
        <dbReference type="Proteomes" id="UP000179099"/>
    </source>
</evidence>